<reference evidence="2 3" key="1">
    <citation type="submission" date="2017-12" db="EMBL/GenBank/DDBJ databases">
        <authorList>
            <person name="Hurst M.R.H."/>
        </authorList>
    </citation>
    <scope>NUCLEOTIDE SEQUENCE [LARGE SCALE GENOMIC DNA]</scope>
    <source>
        <strain evidence="2 3">SY-3-19</strain>
    </source>
</reference>
<gene>
    <name evidence="2" type="ORF">CW354_03855</name>
</gene>
<evidence type="ECO:0000313" key="3">
    <source>
        <dbReference type="Proteomes" id="UP000239504"/>
    </source>
</evidence>
<evidence type="ECO:0000313" key="2">
    <source>
        <dbReference type="EMBL" id="PQA89092.1"/>
    </source>
</evidence>
<name>A0A2S7K9C2_9PROT</name>
<dbReference type="Proteomes" id="UP000239504">
    <property type="component" value="Unassembled WGS sequence"/>
</dbReference>
<accession>A0A2S7K9C2</accession>
<protein>
    <recommendedName>
        <fullName evidence="4">Cell division protein FtsL</fullName>
    </recommendedName>
</protein>
<dbReference type="AlphaFoldDB" id="A0A2S7K9C2"/>
<sequence length="114" mass="12838">MLLAAAAFGRYRAEVSVRELREDIERIETSKVEEQREIQMLRAEIAYLENPDRLSKIAETKTDLRPSTSAQRVNAREFAALFGDEEFIAEEEAPAPEADVIRNALAMALVTDAQ</sequence>
<comment type="caution">
    <text evidence="2">The sequence shown here is derived from an EMBL/GenBank/DDBJ whole genome shotgun (WGS) entry which is preliminary data.</text>
</comment>
<feature type="coiled-coil region" evidence="1">
    <location>
        <begin position="17"/>
        <end position="44"/>
    </location>
</feature>
<keyword evidence="3" id="KW-1185">Reference proteome</keyword>
<evidence type="ECO:0008006" key="4">
    <source>
        <dbReference type="Google" id="ProtNLM"/>
    </source>
</evidence>
<proteinExistence type="predicted"/>
<dbReference type="EMBL" id="PJCH01000003">
    <property type="protein sequence ID" value="PQA89092.1"/>
    <property type="molecule type" value="Genomic_DNA"/>
</dbReference>
<evidence type="ECO:0000256" key="1">
    <source>
        <dbReference type="SAM" id="Coils"/>
    </source>
</evidence>
<organism evidence="2 3">
    <name type="scientific">Hyphococcus luteus</name>
    <dbReference type="NCBI Taxonomy" id="2058213"/>
    <lineage>
        <taxon>Bacteria</taxon>
        <taxon>Pseudomonadati</taxon>
        <taxon>Pseudomonadota</taxon>
        <taxon>Alphaproteobacteria</taxon>
        <taxon>Parvularculales</taxon>
        <taxon>Parvularculaceae</taxon>
        <taxon>Hyphococcus</taxon>
    </lineage>
</organism>
<keyword evidence="1" id="KW-0175">Coiled coil</keyword>